<dbReference type="AlphaFoldDB" id="A0A1S6QL17"/>
<dbReference type="SUPFAM" id="SSF46689">
    <property type="entry name" value="Homeodomain-like"/>
    <property type="match status" value="1"/>
</dbReference>
<organism evidence="4 5">
    <name type="scientific">Lentilactobacillus curieae</name>
    <dbReference type="NCBI Taxonomy" id="1138822"/>
    <lineage>
        <taxon>Bacteria</taxon>
        <taxon>Bacillati</taxon>
        <taxon>Bacillota</taxon>
        <taxon>Bacilli</taxon>
        <taxon>Lactobacillales</taxon>
        <taxon>Lactobacillaceae</taxon>
        <taxon>Lentilactobacillus</taxon>
    </lineage>
</organism>
<dbReference type="PROSITE" id="PS50977">
    <property type="entry name" value="HTH_TETR_2"/>
    <property type="match status" value="1"/>
</dbReference>
<evidence type="ECO:0000256" key="1">
    <source>
        <dbReference type="ARBA" id="ARBA00023125"/>
    </source>
</evidence>
<gene>
    <name evidence="4" type="ORF">PL11_001860</name>
</gene>
<dbReference type="PANTHER" id="PTHR43479">
    <property type="entry name" value="ACREF/ENVCD OPERON REPRESSOR-RELATED"/>
    <property type="match status" value="1"/>
</dbReference>
<dbReference type="eggNOG" id="COG1309">
    <property type="taxonomic scope" value="Bacteria"/>
</dbReference>
<accession>A0A1S6QL17</accession>
<dbReference type="GO" id="GO:0003677">
    <property type="term" value="F:DNA binding"/>
    <property type="evidence" value="ECO:0007669"/>
    <property type="project" value="UniProtKB-UniRule"/>
</dbReference>
<dbReference type="InterPro" id="IPR009057">
    <property type="entry name" value="Homeodomain-like_sf"/>
</dbReference>
<dbReference type="KEGG" id="lcu:PL11_001860"/>
<dbReference type="Proteomes" id="UP000030361">
    <property type="component" value="Chromosome"/>
</dbReference>
<dbReference type="InterPro" id="IPR039532">
    <property type="entry name" value="TetR_C_Firmicutes"/>
</dbReference>
<sequence>MDRRVQRTQESLKTAFTTLLGEYDFDDLSVKMITENANVGRKTFYLHYLDKYDLMDAVIDEYFEELADACKLDKPLEYVDKTKIWFDFFDERRSVFKKLFLSKGSYSFRDKFLKFTSNELIKKSDFKPSEDFNIKIRFLSCGVIGIIESFVLGTITQDVSKLSEQIAELIYGNLGLKVPRS</sequence>
<reference evidence="4 5" key="1">
    <citation type="journal article" date="2015" name="Genome Announc.">
        <title>Genome Sequence of Lactobacillus curieae CCTCC M 2011381T, a Novel Producer of Gamma-aminobutyric Acid.</title>
        <authorList>
            <person name="Wang Y."/>
            <person name="Wang Y."/>
            <person name="Lang C."/>
            <person name="Wei D."/>
            <person name="Xu P."/>
            <person name="Xie J."/>
        </authorList>
    </citation>
    <scope>NUCLEOTIDE SEQUENCE [LARGE SCALE GENOMIC DNA]</scope>
    <source>
        <strain evidence="4 5">CCTCC M 2011381</strain>
    </source>
</reference>
<protein>
    <submittedName>
        <fullName evidence="4">TetR family transcriptional regulator</fullName>
    </submittedName>
</protein>
<feature type="DNA-binding region" description="H-T-H motif" evidence="2">
    <location>
        <begin position="29"/>
        <end position="48"/>
    </location>
</feature>
<dbReference type="PANTHER" id="PTHR43479:SF7">
    <property type="entry name" value="TETR-FAMILY TRANSCRIPTIONAL REGULATOR"/>
    <property type="match status" value="1"/>
</dbReference>
<keyword evidence="1 2" id="KW-0238">DNA-binding</keyword>
<evidence type="ECO:0000256" key="2">
    <source>
        <dbReference type="PROSITE-ProRule" id="PRU00335"/>
    </source>
</evidence>
<dbReference type="Pfam" id="PF14278">
    <property type="entry name" value="TetR_C_8"/>
    <property type="match status" value="1"/>
</dbReference>
<keyword evidence="5" id="KW-1185">Reference proteome</keyword>
<proteinExistence type="predicted"/>
<evidence type="ECO:0000313" key="5">
    <source>
        <dbReference type="Proteomes" id="UP000030361"/>
    </source>
</evidence>
<dbReference type="InterPro" id="IPR050624">
    <property type="entry name" value="HTH-type_Tx_Regulator"/>
</dbReference>
<dbReference type="EMBL" id="CP018906">
    <property type="protein sequence ID" value="AQW22296.1"/>
    <property type="molecule type" value="Genomic_DNA"/>
</dbReference>
<dbReference type="Pfam" id="PF00440">
    <property type="entry name" value="TetR_N"/>
    <property type="match status" value="1"/>
</dbReference>
<evidence type="ECO:0000259" key="3">
    <source>
        <dbReference type="PROSITE" id="PS50977"/>
    </source>
</evidence>
<feature type="domain" description="HTH tetR-type" evidence="3">
    <location>
        <begin position="6"/>
        <end position="66"/>
    </location>
</feature>
<name>A0A1S6QL17_9LACO</name>
<evidence type="ECO:0000313" key="4">
    <source>
        <dbReference type="EMBL" id="AQW22296.1"/>
    </source>
</evidence>
<dbReference type="InterPro" id="IPR001647">
    <property type="entry name" value="HTH_TetR"/>
</dbReference>
<dbReference type="Gene3D" id="1.10.357.10">
    <property type="entry name" value="Tetracycline Repressor, domain 2"/>
    <property type="match status" value="1"/>
</dbReference>